<dbReference type="SUPFAM" id="SSF51735">
    <property type="entry name" value="NAD(P)-binding Rossmann-fold domains"/>
    <property type="match status" value="1"/>
</dbReference>
<evidence type="ECO:0000313" key="4">
    <source>
        <dbReference type="EMBL" id="ETI19945.1"/>
    </source>
</evidence>
<organism evidence="4 5">
    <name type="scientific">Cladophialophora carrionii CBS 160.54</name>
    <dbReference type="NCBI Taxonomy" id="1279043"/>
    <lineage>
        <taxon>Eukaryota</taxon>
        <taxon>Fungi</taxon>
        <taxon>Dikarya</taxon>
        <taxon>Ascomycota</taxon>
        <taxon>Pezizomycotina</taxon>
        <taxon>Eurotiomycetes</taxon>
        <taxon>Chaetothyriomycetidae</taxon>
        <taxon>Chaetothyriales</taxon>
        <taxon>Herpotrichiellaceae</taxon>
        <taxon>Cladophialophora</taxon>
    </lineage>
</organism>
<feature type="domain" description="NAD-dependent epimerase/dehydratase" evidence="3">
    <location>
        <begin position="4"/>
        <end position="263"/>
    </location>
</feature>
<dbReference type="RefSeq" id="XP_008731487.1">
    <property type="nucleotide sequence ID" value="XM_008733265.1"/>
</dbReference>
<dbReference type="PANTHER" id="PTHR10366">
    <property type="entry name" value="NAD DEPENDENT EPIMERASE/DEHYDRATASE"/>
    <property type="match status" value="1"/>
</dbReference>
<evidence type="ECO:0000259" key="3">
    <source>
        <dbReference type="Pfam" id="PF01370"/>
    </source>
</evidence>
<dbReference type="InterPro" id="IPR050425">
    <property type="entry name" value="NAD(P)_dehydrat-like"/>
</dbReference>
<dbReference type="Proteomes" id="UP000030678">
    <property type="component" value="Unassembled WGS sequence"/>
</dbReference>
<dbReference type="GO" id="GO:0016616">
    <property type="term" value="F:oxidoreductase activity, acting on the CH-OH group of donors, NAD or NADP as acceptor"/>
    <property type="evidence" value="ECO:0007669"/>
    <property type="project" value="TreeGrafter"/>
</dbReference>
<dbReference type="Gene3D" id="3.40.50.720">
    <property type="entry name" value="NAD(P)-binding Rossmann-like Domain"/>
    <property type="match status" value="1"/>
</dbReference>
<dbReference type="CDD" id="cd05227">
    <property type="entry name" value="AR_SDR_e"/>
    <property type="match status" value="1"/>
</dbReference>
<comment type="similarity">
    <text evidence="2">Belongs to the NAD(P)-dependent epimerase/dehydratase family. Dihydroflavonol-4-reductase subfamily.</text>
</comment>
<proteinExistence type="inferred from homology"/>
<dbReference type="AlphaFoldDB" id="V9CZ94"/>
<name>V9CZ94_9EURO</name>
<gene>
    <name evidence="4" type="ORF">G647_08960</name>
</gene>
<evidence type="ECO:0000313" key="5">
    <source>
        <dbReference type="Proteomes" id="UP000030678"/>
    </source>
</evidence>
<evidence type="ECO:0000256" key="1">
    <source>
        <dbReference type="ARBA" id="ARBA00023002"/>
    </source>
</evidence>
<dbReference type="VEuPathDB" id="FungiDB:G647_08960"/>
<dbReference type="OrthoDB" id="2735536at2759"/>
<dbReference type="InterPro" id="IPR036291">
    <property type="entry name" value="NAD(P)-bd_dom_sf"/>
</dbReference>
<dbReference type="PANTHER" id="PTHR10366:SF564">
    <property type="entry name" value="STEROL-4-ALPHA-CARBOXYLATE 3-DEHYDROGENASE, DECARBOXYLATING"/>
    <property type="match status" value="1"/>
</dbReference>
<evidence type="ECO:0000256" key="2">
    <source>
        <dbReference type="ARBA" id="ARBA00023445"/>
    </source>
</evidence>
<accession>V9CZ94</accession>
<dbReference type="HOGENOM" id="CLU_007383_9_2_1"/>
<sequence>MRRVLLTGGSGFIAAHVLDYLIQRGYSVVTTVRSTSKAEKIRAAYPKIGKDRLDFAIVEDIAQDNAFDDAVVSNPPFEAVIHTASPFHFNVTDVQRDLLDPAIKGTTGILKSIIQKAPTVKQVVITSSFASVVNPFQGSWPGHTYTEQDWNPITLEQASENVANGYRASKTFAEKAAWEFLQQENPSFSLTTLCPPQVLGPVISHLSSLDNLNTSNQVIRDLVQGKFKAKIPPNPTFTWVDVRDLALCHVLALEKAGAANERFLVTAGYFCNAELVDIVREHHVQSGDRLPAEGSDGGGYPEGGFYKVDNSKVVKILGVSWRNLSDTVMDTVKSLQNFQT</sequence>
<dbReference type="FunFam" id="3.40.50.720:FF:000191">
    <property type="entry name" value="Methylglyoxal reductase (NADPH-dependent)"/>
    <property type="match status" value="1"/>
</dbReference>
<dbReference type="EMBL" id="KB822709">
    <property type="protein sequence ID" value="ETI19945.1"/>
    <property type="molecule type" value="Genomic_DNA"/>
</dbReference>
<dbReference type="Pfam" id="PF01370">
    <property type="entry name" value="Epimerase"/>
    <property type="match status" value="1"/>
</dbReference>
<protein>
    <recommendedName>
        <fullName evidence="3">NAD-dependent epimerase/dehydratase domain-containing protein</fullName>
    </recommendedName>
</protein>
<keyword evidence="1" id="KW-0560">Oxidoreductase</keyword>
<dbReference type="GeneID" id="19987453"/>
<reference evidence="4 5" key="1">
    <citation type="submission" date="2013-03" db="EMBL/GenBank/DDBJ databases">
        <title>The Genome Sequence of Cladophialophora carrionii CBS 160.54.</title>
        <authorList>
            <consortium name="The Broad Institute Genomics Platform"/>
            <person name="Cuomo C."/>
            <person name="de Hoog S."/>
            <person name="Gorbushina A."/>
            <person name="Walker B."/>
            <person name="Young S.K."/>
            <person name="Zeng Q."/>
            <person name="Gargeya S."/>
            <person name="Fitzgerald M."/>
            <person name="Haas B."/>
            <person name="Abouelleil A."/>
            <person name="Allen A.W."/>
            <person name="Alvarado L."/>
            <person name="Arachchi H.M."/>
            <person name="Berlin A.M."/>
            <person name="Chapman S.B."/>
            <person name="Gainer-Dewar J."/>
            <person name="Goldberg J."/>
            <person name="Griggs A."/>
            <person name="Gujja S."/>
            <person name="Hansen M."/>
            <person name="Howarth C."/>
            <person name="Imamovic A."/>
            <person name="Ireland A."/>
            <person name="Larimer J."/>
            <person name="McCowan C."/>
            <person name="Murphy C."/>
            <person name="Pearson M."/>
            <person name="Poon T.W."/>
            <person name="Priest M."/>
            <person name="Roberts A."/>
            <person name="Saif S."/>
            <person name="Shea T."/>
            <person name="Sisk P."/>
            <person name="Sykes S."/>
            <person name="Wortman J."/>
            <person name="Nusbaum C."/>
            <person name="Birren B."/>
        </authorList>
    </citation>
    <scope>NUCLEOTIDE SEQUENCE [LARGE SCALE GENOMIC DNA]</scope>
    <source>
        <strain evidence="4 5">CBS 160.54</strain>
    </source>
</reference>
<dbReference type="InterPro" id="IPR001509">
    <property type="entry name" value="Epimerase_deHydtase"/>
</dbReference>